<dbReference type="InterPro" id="IPR036397">
    <property type="entry name" value="RNaseH_sf"/>
</dbReference>
<keyword evidence="7" id="KW-1185">Reference proteome</keyword>
<evidence type="ECO:0000259" key="5">
    <source>
        <dbReference type="SMART" id="SM00479"/>
    </source>
</evidence>
<keyword evidence="3" id="KW-0269">Exonuclease</keyword>
<dbReference type="AlphaFoldDB" id="A0A2V3J4A4"/>
<evidence type="ECO:0000313" key="7">
    <source>
        <dbReference type="Proteomes" id="UP000247409"/>
    </source>
</evidence>
<feature type="compositionally biased region" description="Basic and acidic residues" evidence="4">
    <location>
        <begin position="259"/>
        <end position="270"/>
    </location>
</feature>
<reference evidence="6 7" key="1">
    <citation type="journal article" date="2018" name="Mol. Biol. Evol.">
        <title>Analysis of the draft genome of the red seaweed Gracilariopsis chorda provides insights into genome size evolution in Rhodophyta.</title>
        <authorList>
            <person name="Lee J."/>
            <person name="Yang E.C."/>
            <person name="Graf L."/>
            <person name="Yang J.H."/>
            <person name="Qiu H."/>
            <person name="Zel Zion U."/>
            <person name="Chan C.X."/>
            <person name="Stephens T.G."/>
            <person name="Weber A.P.M."/>
            <person name="Boo G.H."/>
            <person name="Boo S.M."/>
            <person name="Kim K.M."/>
            <person name="Shin Y."/>
            <person name="Jung M."/>
            <person name="Lee S.J."/>
            <person name="Yim H.S."/>
            <person name="Lee J.H."/>
            <person name="Bhattacharya D."/>
            <person name="Yoon H.S."/>
        </authorList>
    </citation>
    <scope>NUCLEOTIDE SEQUENCE [LARGE SCALE GENOMIC DNA]</scope>
    <source>
        <strain evidence="6 7">SKKU-2015</strain>
        <tissue evidence="6">Whole body</tissue>
    </source>
</reference>
<dbReference type="CDD" id="cd06127">
    <property type="entry name" value="DEDDh"/>
    <property type="match status" value="1"/>
</dbReference>
<protein>
    <submittedName>
        <fullName evidence="6">DNA polymerase III subunit epsilon</fullName>
    </submittedName>
</protein>
<dbReference type="Pfam" id="PF00929">
    <property type="entry name" value="RNase_T"/>
    <property type="match status" value="1"/>
</dbReference>
<evidence type="ECO:0000256" key="1">
    <source>
        <dbReference type="ARBA" id="ARBA00022722"/>
    </source>
</evidence>
<gene>
    <name evidence="6" type="ORF">BWQ96_00998</name>
</gene>
<dbReference type="Proteomes" id="UP000247409">
    <property type="component" value="Unassembled WGS sequence"/>
</dbReference>
<evidence type="ECO:0000256" key="3">
    <source>
        <dbReference type="ARBA" id="ARBA00022839"/>
    </source>
</evidence>
<feature type="domain" description="Exonuclease" evidence="5">
    <location>
        <begin position="15"/>
        <end position="192"/>
    </location>
</feature>
<dbReference type="PANTHER" id="PTHR30231">
    <property type="entry name" value="DNA POLYMERASE III SUBUNIT EPSILON"/>
    <property type="match status" value="1"/>
</dbReference>
<evidence type="ECO:0000313" key="6">
    <source>
        <dbReference type="EMBL" id="PXF49209.1"/>
    </source>
</evidence>
<dbReference type="FunFam" id="3.30.420.10:FF:000045">
    <property type="entry name" value="3'-5' exonuclease DinG"/>
    <property type="match status" value="1"/>
</dbReference>
<dbReference type="InterPro" id="IPR013520">
    <property type="entry name" value="Ribonucl_H"/>
</dbReference>
<dbReference type="GO" id="GO:0003887">
    <property type="term" value="F:DNA-directed DNA polymerase activity"/>
    <property type="evidence" value="ECO:0007669"/>
    <property type="project" value="InterPro"/>
</dbReference>
<dbReference type="SUPFAM" id="SSF53098">
    <property type="entry name" value="Ribonuclease H-like"/>
    <property type="match status" value="1"/>
</dbReference>
<dbReference type="EMBL" id="NBIV01000007">
    <property type="protein sequence ID" value="PXF49209.1"/>
    <property type="molecule type" value="Genomic_DNA"/>
</dbReference>
<dbReference type="InterPro" id="IPR006054">
    <property type="entry name" value="DnaQ"/>
</dbReference>
<evidence type="ECO:0000256" key="4">
    <source>
        <dbReference type="SAM" id="MobiDB-lite"/>
    </source>
</evidence>
<dbReference type="GO" id="GO:0003677">
    <property type="term" value="F:DNA binding"/>
    <property type="evidence" value="ECO:0007669"/>
    <property type="project" value="InterPro"/>
</dbReference>
<dbReference type="SMART" id="SM00479">
    <property type="entry name" value="EXOIII"/>
    <property type="match status" value="1"/>
</dbReference>
<dbReference type="GO" id="GO:0006260">
    <property type="term" value="P:DNA replication"/>
    <property type="evidence" value="ECO:0007669"/>
    <property type="project" value="InterPro"/>
</dbReference>
<accession>A0A2V3J4A4</accession>
<sequence>MSRADFFQLRKRDRPIIIWDTETTGLSPSKNHIVEIAMMELECTSPKSTPYTFSSLVHPPGESAPRAASRVHGITNDMMQDAPSFDKVWDGVLEYISYVSHQRGKPILVAHNLSFDLSFLKSELRRIGESLPDWDFACSLRDIAKIVWPGHSASLASLGQLLSIQNEEAHRALSDVETTSRIIGKADEHLRKVTMRMGAPEVAVGSQIRNMIEAAARRRRESILPKAENQRSTVTRAPMEAERNEPVDGSVTTRSMSRRQRESTRESRHEAGDIVQMQAPSALLTLNEGVSEGNGVREGEDVVHAIYITPMGQLWHTSRDCHCLDLALTIRKVSSVPPSLRRCMSCTSGPSGKR</sequence>
<feature type="region of interest" description="Disordered" evidence="4">
    <location>
        <begin position="225"/>
        <end position="270"/>
    </location>
</feature>
<proteinExistence type="predicted"/>
<dbReference type="Gene3D" id="3.30.420.10">
    <property type="entry name" value="Ribonuclease H-like superfamily/Ribonuclease H"/>
    <property type="match status" value="1"/>
</dbReference>
<dbReference type="NCBIfam" id="TIGR00573">
    <property type="entry name" value="dnaq"/>
    <property type="match status" value="1"/>
</dbReference>
<dbReference type="GO" id="GO:0008408">
    <property type="term" value="F:3'-5' exonuclease activity"/>
    <property type="evidence" value="ECO:0007669"/>
    <property type="project" value="TreeGrafter"/>
</dbReference>
<keyword evidence="1" id="KW-0540">Nuclease</keyword>
<dbReference type="OrthoDB" id="10063905at2759"/>
<dbReference type="STRING" id="448386.A0A2V3J4A4"/>
<comment type="caution">
    <text evidence="6">The sequence shown here is derived from an EMBL/GenBank/DDBJ whole genome shotgun (WGS) entry which is preliminary data.</text>
</comment>
<organism evidence="6 7">
    <name type="scientific">Gracilariopsis chorda</name>
    <dbReference type="NCBI Taxonomy" id="448386"/>
    <lineage>
        <taxon>Eukaryota</taxon>
        <taxon>Rhodophyta</taxon>
        <taxon>Florideophyceae</taxon>
        <taxon>Rhodymeniophycidae</taxon>
        <taxon>Gracilariales</taxon>
        <taxon>Gracilariaceae</taxon>
        <taxon>Gracilariopsis</taxon>
    </lineage>
</organism>
<evidence type="ECO:0000256" key="2">
    <source>
        <dbReference type="ARBA" id="ARBA00022801"/>
    </source>
</evidence>
<keyword evidence="2" id="KW-0378">Hydrolase</keyword>
<dbReference type="PANTHER" id="PTHR30231:SF4">
    <property type="entry name" value="PROTEIN NEN2"/>
    <property type="match status" value="1"/>
</dbReference>
<dbReference type="InterPro" id="IPR012337">
    <property type="entry name" value="RNaseH-like_sf"/>
</dbReference>
<name>A0A2V3J4A4_9FLOR</name>